<gene>
    <name evidence="6" type="ORF">CFOL_v3_06272</name>
</gene>
<dbReference type="Pfam" id="PF04043">
    <property type="entry name" value="PMEI"/>
    <property type="match status" value="1"/>
</dbReference>
<keyword evidence="1 4" id="KW-0732">Signal</keyword>
<dbReference type="CDD" id="cd15801">
    <property type="entry name" value="PMEI-like_1"/>
    <property type="match status" value="1"/>
</dbReference>
<evidence type="ECO:0000256" key="4">
    <source>
        <dbReference type="SAM" id="SignalP"/>
    </source>
</evidence>
<dbReference type="PANTHER" id="PTHR36710">
    <property type="entry name" value="PECTINESTERASE INHIBITOR-LIKE"/>
    <property type="match status" value="1"/>
</dbReference>
<feature type="chain" id="PRO_5012840257" evidence="4">
    <location>
        <begin position="27"/>
        <end position="183"/>
    </location>
</feature>
<dbReference type="OrthoDB" id="841681at2759"/>
<dbReference type="PANTHER" id="PTHR36710:SF18">
    <property type="entry name" value="PECTINESTERASE INHIBITOR 5-RELATED"/>
    <property type="match status" value="1"/>
</dbReference>
<dbReference type="EMBL" id="BDDD01000272">
    <property type="protein sequence ID" value="GAV62749.1"/>
    <property type="molecule type" value="Genomic_DNA"/>
</dbReference>
<keyword evidence="2" id="KW-1015">Disulfide bond</keyword>
<dbReference type="InParanoid" id="A0A1Q3B489"/>
<name>A0A1Q3B489_CEPFO</name>
<accession>A0A1Q3B489</accession>
<dbReference type="InterPro" id="IPR006501">
    <property type="entry name" value="Pectinesterase_inhib_dom"/>
</dbReference>
<dbReference type="FunCoup" id="A0A1Q3B489">
    <property type="interactions" value="51"/>
</dbReference>
<dbReference type="Gene3D" id="1.20.140.40">
    <property type="entry name" value="Invertase/pectin methylesterase inhibitor family protein"/>
    <property type="match status" value="1"/>
</dbReference>
<comment type="caution">
    <text evidence="6">The sequence shown here is derived from an EMBL/GenBank/DDBJ whole genome shotgun (WGS) entry which is preliminary data.</text>
</comment>
<evidence type="ECO:0000313" key="7">
    <source>
        <dbReference type="Proteomes" id="UP000187406"/>
    </source>
</evidence>
<dbReference type="NCBIfam" id="TIGR01614">
    <property type="entry name" value="PME_inhib"/>
    <property type="match status" value="1"/>
</dbReference>
<dbReference type="Proteomes" id="UP000187406">
    <property type="component" value="Unassembled WGS sequence"/>
</dbReference>
<dbReference type="STRING" id="3775.A0A1Q3B489"/>
<reference evidence="7" key="1">
    <citation type="submission" date="2016-04" db="EMBL/GenBank/DDBJ databases">
        <title>Cephalotus genome sequencing.</title>
        <authorList>
            <person name="Fukushima K."/>
            <person name="Hasebe M."/>
            <person name="Fang X."/>
        </authorList>
    </citation>
    <scope>NUCLEOTIDE SEQUENCE [LARGE SCALE GENOMIC DNA]</scope>
    <source>
        <strain evidence="7">cv. St1</strain>
    </source>
</reference>
<organism evidence="6 7">
    <name type="scientific">Cephalotus follicularis</name>
    <name type="common">Albany pitcher plant</name>
    <dbReference type="NCBI Taxonomy" id="3775"/>
    <lineage>
        <taxon>Eukaryota</taxon>
        <taxon>Viridiplantae</taxon>
        <taxon>Streptophyta</taxon>
        <taxon>Embryophyta</taxon>
        <taxon>Tracheophyta</taxon>
        <taxon>Spermatophyta</taxon>
        <taxon>Magnoliopsida</taxon>
        <taxon>eudicotyledons</taxon>
        <taxon>Gunneridae</taxon>
        <taxon>Pentapetalae</taxon>
        <taxon>rosids</taxon>
        <taxon>fabids</taxon>
        <taxon>Oxalidales</taxon>
        <taxon>Cephalotaceae</taxon>
        <taxon>Cephalotus</taxon>
    </lineage>
</organism>
<dbReference type="GO" id="GO:0004857">
    <property type="term" value="F:enzyme inhibitor activity"/>
    <property type="evidence" value="ECO:0007669"/>
    <property type="project" value="InterPro"/>
</dbReference>
<dbReference type="AlphaFoldDB" id="A0A1Q3B489"/>
<evidence type="ECO:0000256" key="1">
    <source>
        <dbReference type="ARBA" id="ARBA00022729"/>
    </source>
</evidence>
<comment type="similarity">
    <text evidence="3">Belongs to the PMEI family.</text>
</comment>
<feature type="domain" description="Pectinesterase inhibitor" evidence="5">
    <location>
        <begin position="30"/>
        <end position="176"/>
    </location>
</feature>
<dbReference type="SUPFAM" id="SSF101148">
    <property type="entry name" value="Plant invertase/pectin methylesterase inhibitor"/>
    <property type="match status" value="1"/>
</dbReference>
<feature type="signal peptide" evidence="4">
    <location>
        <begin position="1"/>
        <end position="26"/>
    </location>
</feature>
<sequence length="183" mass="19886">MKPIDNFLFLLPLLLCFSFLPLLTNANEGTGTKLITEVCKDTTDKDFCVSTFESAPDIEQEDITGLTLIALKLASKNASDTSALIKKMLADTTLDPVIEQCLADCKDHYLDAAEQLDDSIAALLANAYSDVHAWVTTAITDANTCEDGFKQHPGKESVLSGRNSIVVQLCNNALAFNNRLAQK</sequence>
<evidence type="ECO:0000256" key="3">
    <source>
        <dbReference type="ARBA" id="ARBA00038471"/>
    </source>
</evidence>
<dbReference type="SMART" id="SM00856">
    <property type="entry name" value="PMEI"/>
    <property type="match status" value="1"/>
</dbReference>
<dbReference type="InterPro" id="IPR052421">
    <property type="entry name" value="PCW_Enzyme_Inhibitor"/>
</dbReference>
<proteinExistence type="inferred from homology"/>
<keyword evidence="7" id="KW-1185">Reference proteome</keyword>
<dbReference type="InterPro" id="IPR035513">
    <property type="entry name" value="Invertase/methylesterase_inhib"/>
</dbReference>
<evidence type="ECO:0000313" key="6">
    <source>
        <dbReference type="EMBL" id="GAV62749.1"/>
    </source>
</evidence>
<evidence type="ECO:0000259" key="5">
    <source>
        <dbReference type="SMART" id="SM00856"/>
    </source>
</evidence>
<protein>
    <submittedName>
        <fullName evidence="6">PMEI domain-containing protein</fullName>
    </submittedName>
</protein>
<evidence type="ECO:0000256" key="2">
    <source>
        <dbReference type="ARBA" id="ARBA00023157"/>
    </source>
</evidence>